<comment type="caution">
    <text evidence="4">The sequence shown here is derived from an EMBL/GenBank/DDBJ whole genome shotgun (WGS) entry which is preliminary data.</text>
</comment>
<feature type="domain" description="DUF5667" evidence="3">
    <location>
        <begin position="55"/>
        <end position="153"/>
    </location>
</feature>
<keyword evidence="2" id="KW-1133">Transmembrane helix</keyword>
<evidence type="ECO:0000313" key="5">
    <source>
        <dbReference type="Proteomes" id="UP000605992"/>
    </source>
</evidence>
<feature type="transmembrane region" description="Helical" evidence="2">
    <location>
        <begin position="32"/>
        <end position="53"/>
    </location>
</feature>
<protein>
    <recommendedName>
        <fullName evidence="3">DUF5667 domain-containing protein</fullName>
    </recommendedName>
</protein>
<evidence type="ECO:0000313" key="4">
    <source>
        <dbReference type="EMBL" id="GII53641.1"/>
    </source>
</evidence>
<dbReference type="AlphaFoldDB" id="A0A8J3V260"/>
<keyword evidence="5" id="KW-1185">Reference proteome</keyword>
<dbReference type="Proteomes" id="UP000605992">
    <property type="component" value="Unassembled WGS sequence"/>
</dbReference>
<keyword evidence="2" id="KW-0812">Transmembrane</keyword>
<name>A0A8J3V260_9ACTN</name>
<sequence>MLRAQAAERVPASQPPADQPRPRRRRSLFARLRPAIVFTALLVGMYGMGIRAYHSVPGETLYPLKRAAEATLLSMASDDTERAQREMGAARLRMAETESLAGYSNPNSGKLIERTLDDMETTTRSALGRVERHDKAANVEARNFAEDQRDAVESLLPKLDGENRKKAGKYLRYIDKFAVSTR</sequence>
<dbReference type="InterPro" id="IPR043725">
    <property type="entry name" value="DUF5667"/>
</dbReference>
<dbReference type="Pfam" id="PF18915">
    <property type="entry name" value="DUF5667"/>
    <property type="match status" value="1"/>
</dbReference>
<dbReference type="EMBL" id="BOOR01000010">
    <property type="protein sequence ID" value="GII53641.1"/>
    <property type="molecule type" value="Genomic_DNA"/>
</dbReference>
<proteinExistence type="predicted"/>
<reference evidence="4" key="1">
    <citation type="submission" date="2021-01" db="EMBL/GenBank/DDBJ databases">
        <title>Whole genome shotgun sequence of Planotetraspora thailandica NBRC 104271.</title>
        <authorList>
            <person name="Komaki H."/>
            <person name="Tamura T."/>
        </authorList>
    </citation>
    <scope>NUCLEOTIDE SEQUENCE</scope>
    <source>
        <strain evidence="4">NBRC 104271</strain>
    </source>
</reference>
<keyword evidence="2" id="KW-0472">Membrane</keyword>
<feature type="region of interest" description="Disordered" evidence="1">
    <location>
        <begin position="1"/>
        <end position="25"/>
    </location>
</feature>
<evidence type="ECO:0000256" key="1">
    <source>
        <dbReference type="SAM" id="MobiDB-lite"/>
    </source>
</evidence>
<organism evidence="4 5">
    <name type="scientific">Planotetraspora thailandica</name>
    <dbReference type="NCBI Taxonomy" id="487172"/>
    <lineage>
        <taxon>Bacteria</taxon>
        <taxon>Bacillati</taxon>
        <taxon>Actinomycetota</taxon>
        <taxon>Actinomycetes</taxon>
        <taxon>Streptosporangiales</taxon>
        <taxon>Streptosporangiaceae</taxon>
        <taxon>Planotetraspora</taxon>
    </lineage>
</organism>
<evidence type="ECO:0000256" key="2">
    <source>
        <dbReference type="SAM" id="Phobius"/>
    </source>
</evidence>
<evidence type="ECO:0000259" key="3">
    <source>
        <dbReference type="Pfam" id="PF18915"/>
    </source>
</evidence>
<gene>
    <name evidence="4" type="ORF">Pth03_20300</name>
</gene>
<accession>A0A8J3V260</accession>